<feature type="transmembrane region" description="Helical" evidence="1">
    <location>
        <begin position="12"/>
        <end position="35"/>
    </location>
</feature>
<proteinExistence type="predicted"/>
<dbReference type="Proteomes" id="UP000095256">
    <property type="component" value="Unassembled WGS sequence"/>
</dbReference>
<sequence length="82" mass="9598">MGHRGMYYHNGGWMYMLGIGIIIILGIIFLVMYYFNSKDTNKSLTNDHSNKIDSAFDILDREFATGNITEEEYLRKKELLKK</sequence>
<name>A0A1E5KVN1_9ENTE</name>
<comment type="caution">
    <text evidence="2">The sequence shown here is derived from an EMBL/GenBank/DDBJ whole genome shotgun (WGS) entry which is preliminary data.</text>
</comment>
<keyword evidence="3" id="KW-1185">Reference proteome</keyword>
<dbReference type="AlphaFoldDB" id="A0A1E5KVN1"/>
<protein>
    <recommendedName>
        <fullName evidence="4">SHOCT domain-containing protein</fullName>
    </recommendedName>
</protein>
<evidence type="ECO:0000313" key="2">
    <source>
        <dbReference type="EMBL" id="OEH81933.1"/>
    </source>
</evidence>
<keyword evidence="1" id="KW-0812">Transmembrane</keyword>
<keyword evidence="1" id="KW-0472">Membrane</keyword>
<organism evidence="2 3">
    <name type="scientific">Enterococcus rivorum</name>
    <dbReference type="NCBI Taxonomy" id="762845"/>
    <lineage>
        <taxon>Bacteria</taxon>
        <taxon>Bacillati</taxon>
        <taxon>Bacillota</taxon>
        <taxon>Bacilli</taxon>
        <taxon>Lactobacillales</taxon>
        <taxon>Enterococcaceae</taxon>
        <taxon>Enterococcus</taxon>
    </lineage>
</organism>
<gene>
    <name evidence="2" type="ORF">BCR26_03780</name>
</gene>
<keyword evidence="1" id="KW-1133">Transmembrane helix</keyword>
<evidence type="ECO:0000313" key="3">
    <source>
        <dbReference type="Proteomes" id="UP000095256"/>
    </source>
</evidence>
<accession>A0A1E5KVN1</accession>
<dbReference type="EMBL" id="MIEK01000034">
    <property type="protein sequence ID" value="OEH81933.1"/>
    <property type="molecule type" value="Genomic_DNA"/>
</dbReference>
<reference evidence="2 3" key="1">
    <citation type="submission" date="2016-09" db="EMBL/GenBank/DDBJ databases">
        <authorList>
            <person name="Capua I."/>
            <person name="De Benedictis P."/>
            <person name="Joannis T."/>
            <person name="Lombin L.H."/>
            <person name="Cattoli G."/>
        </authorList>
    </citation>
    <scope>NUCLEOTIDE SEQUENCE [LARGE SCALE GENOMIC DNA]</scope>
    <source>
        <strain evidence="2 3">LMG 25899</strain>
    </source>
</reference>
<evidence type="ECO:0000256" key="1">
    <source>
        <dbReference type="SAM" id="Phobius"/>
    </source>
</evidence>
<evidence type="ECO:0008006" key="4">
    <source>
        <dbReference type="Google" id="ProtNLM"/>
    </source>
</evidence>